<dbReference type="SUPFAM" id="SSF46689">
    <property type="entry name" value="Homeodomain-like"/>
    <property type="match status" value="1"/>
</dbReference>
<dbReference type="GO" id="GO:0006313">
    <property type="term" value="P:DNA transposition"/>
    <property type="evidence" value="ECO:0007669"/>
    <property type="project" value="InterPro"/>
</dbReference>
<protein>
    <submittedName>
        <fullName evidence="2">Transposase InsO family protein/transposase-like protein</fullName>
    </submittedName>
</protein>
<dbReference type="EMBL" id="JACHLD010000002">
    <property type="protein sequence ID" value="MBB4802052.1"/>
    <property type="molecule type" value="Genomic_DNA"/>
</dbReference>
<dbReference type="PANTHER" id="PTHR46889">
    <property type="entry name" value="TRANSPOSASE INSF FOR INSERTION SEQUENCE IS3B-RELATED"/>
    <property type="match status" value="1"/>
</dbReference>
<accession>A0A7W7N863</accession>
<dbReference type="Proteomes" id="UP000561681">
    <property type="component" value="Unassembled WGS sequence"/>
</dbReference>
<dbReference type="InterPro" id="IPR009057">
    <property type="entry name" value="Homeodomain-like_sf"/>
</dbReference>
<sequence>MEAKRKKFDAAFKVNAVKSSYEKNSVKAFSEELGISPNLVWRWRNEYRKFGEGSFKGPGYDRFHPKDRQIVDLSKKERESELRYEILKKASPYLYQGNTAIYRFIRENEHRYSILRMCQVLEVGYGRYHRWKKNGISEKQLYIIRLKETIESLFLKFKKHYGRNRLTEELHKLGYKICKEQVSFYMRELGLRRVKKRKFKITTDSKHDYNAAPNVLNRQFNAAAPSKAWVSDITYIQTCRGFLYLTIIMDLYDRKIIGWSLGNKLFAGTTILPAWRMAAANRQIPAGMVFHSDRGVQYASRAFRRLLEKYGCIQSMSRKGDHLDNAVSEAFFSSFKRELLDRKGKLLSQKKMKIDIYGFIENWYNRERIHTSLGYKTIPQFNADNSVGLDNGQT</sequence>
<dbReference type="NCBIfam" id="NF033516">
    <property type="entry name" value="transpos_IS3"/>
    <property type="match status" value="1"/>
</dbReference>
<dbReference type="Pfam" id="PF13276">
    <property type="entry name" value="HTH_21"/>
    <property type="match status" value="1"/>
</dbReference>
<evidence type="ECO:0000259" key="1">
    <source>
        <dbReference type="PROSITE" id="PS50994"/>
    </source>
</evidence>
<dbReference type="InterPro" id="IPR012337">
    <property type="entry name" value="RNaseH-like_sf"/>
</dbReference>
<dbReference type="InterPro" id="IPR025948">
    <property type="entry name" value="HTH-like_dom"/>
</dbReference>
<evidence type="ECO:0000313" key="3">
    <source>
        <dbReference type="Proteomes" id="UP000561681"/>
    </source>
</evidence>
<name>A0A7W7N863_9FLAO</name>
<comment type="caution">
    <text evidence="2">The sequence shown here is derived from an EMBL/GenBank/DDBJ whole genome shotgun (WGS) entry which is preliminary data.</text>
</comment>
<dbReference type="InterPro" id="IPR036397">
    <property type="entry name" value="RNaseH_sf"/>
</dbReference>
<dbReference type="AlphaFoldDB" id="A0A7W7N863"/>
<dbReference type="PANTHER" id="PTHR46889:SF4">
    <property type="entry name" value="TRANSPOSASE INSO FOR INSERTION SEQUENCE ELEMENT IS911B-RELATED"/>
    <property type="match status" value="1"/>
</dbReference>
<dbReference type="Gene3D" id="3.30.420.10">
    <property type="entry name" value="Ribonuclease H-like superfamily/Ribonuclease H"/>
    <property type="match status" value="1"/>
</dbReference>
<evidence type="ECO:0000313" key="2">
    <source>
        <dbReference type="EMBL" id="MBB4802052.1"/>
    </source>
</evidence>
<reference evidence="2 3" key="1">
    <citation type="submission" date="2020-08" db="EMBL/GenBank/DDBJ databases">
        <title>Functional genomics of gut bacteria from endangered species of beetles.</title>
        <authorList>
            <person name="Carlos-Shanley C."/>
        </authorList>
    </citation>
    <scope>NUCLEOTIDE SEQUENCE [LARGE SCALE GENOMIC DNA]</scope>
    <source>
        <strain evidence="2 3">S00142</strain>
    </source>
</reference>
<dbReference type="RefSeq" id="WP_184161269.1">
    <property type="nucleotide sequence ID" value="NZ_JACHLD010000002.1"/>
</dbReference>
<keyword evidence="3" id="KW-1185">Reference proteome</keyword>
<dbReference type="Pfam" id="PF01527">
    <property type="entry name" value="HTH_Tnp_1"/>
    <property type="match status" value="1"/>
</dbReference>
<organism evidence="2 3">
    <name type="scientific">Flavobacterium nitrogenifigens</name>
    <dbReference type="NCBI Taxonomy" id="1617283"/>
    <lineage>
        <taxon>Bacteria</taxon>
        <taxon>Pseudomonadati</taxon>
        <taxon>Bacteroidota</taxon>
        <taxon>Flavobacteriia</taxon>
        <taxon>Flavobacteriales</taxon>
        <taxon>Flavobacteriaceae</taxon>
        <taxon>Flavobacterium</taxon>
    </lineage>
</organism>
<proteinExistence type="predicted"/>
<dbReference type="SUPFAM" id="SSF53098">
    <property type="entry name" value="Ribonuclease H-like"/>
    <property type="match status" value="1"/>
</dbReference>
<dbReference type="GO" id="GO:0003677">
    <property type="term" value="F:DNA binding"/>
    <property type="evidence" value="ECO:0007669"/>
    <property type="project" value="InterPro"/>
</dbReference>
<dbReference type="InterPro" id="IPR001584">
    <property type="entry name" value="Integrase_cat-core"/>
</dbReference>
<dbReference type="InterPro" id="IPR002514">
    <property type="entry name" value="Transposase_8"/>
</dbReference>
<dbReference type="Pfam" id="PF00665">
    <property type="entry name" value="rve"/>
    <property type="match status" value="1"/>
</dbReference>
<dbReference type="GO" id="GO:0004803">
    <property type="term" value="F:transposase activity"/>
    <property type="evidence" value="ECO:0007669"/>
    <property type="project" value="InterPro"/>
</dbReference>
<dbReference type="InterPro" id="IPR048020">
    <property type="entry name" value="Transpos_IS3"/>
</dbReference>
<gene>
    <name evidence="2" type="ORF">HNP37_002113</name>
</gene>
<dbReference type="PROSITE" id="PS50994">
    <property type="entry name" value="INTEGRASE"/>
    <property type="match status" value="1"/>
</dbReference>
<feature type="domain" description="Integrase catalytic" evidence="1">
    <location>
        <begin position="221"/>
        <end position="385"/>
    </location>
</feature>
<dbReference type="InterPro" id="IPR050900">
    <property type="entry name" value="Transposase_IS3/IS150/IS904"/>
</dbReference>
<dbReference type="GO" id="GO:0015074">
    <property type="term" value="P:DNA integration"/>
    <property type="evidence" value="ECO:0007669"/>
    <property type="project" value="InterPro"/>
</dbReference>